<dbReference type="InterPro" id="IPR013333">
    <property type="entry name" value="Ryan_recept"/>
</dbReference>
<feature type="region of interest" description="Disordered" evidence="1">
    <location>
        <begin position="40"/>
        <end position="64"/>
    </location>
</feature>
<dbReference type="PRINTS" id="PR00795">
    <property type="entry name" value="RYANODINER"/>
</dbReference>
<keyword evidence="4" id="KW-1185">Reference proteome</keyword>
<feature type="compositionally biased region" description="Low complexity" evidence="1">
    <location>
        <begin position="288"/>
        <end position="304"/>
    </location>
</feature>
<dbReference type="AlphaFoldDB" id="A0A1W0WD38"/>
<dbReference type="Gene3D" id="6.20.350.10">
    <property type="match status" value="2"/>
</dbReference>
<keyword evidence="3" id="KW-0675">Receptor</keyword>
<evidence type="ECO:0000313" key="3">
    <source>
        <dbReference type="EMBL" id="OQV13146.1"/>
    </source>
</evidence>
<feature type="region of interest" description="Disordered" evidence="1">
    <location>
        <begin position="266"/>
        <end position="304"/>
    </location>
</feature>
<evidence type="ECO:0000256" key="1">
    <source>
        <dbReference type="SAM" id="MobiDB-lite"/>
    </source>
</evidence>
<dbReference type="Pfam" id="PF02026">
    <property type="entry name" value="RyR"/>
    <property type="match status" value="2"/>
</dbReference>
<protein>
    <submittedName>
        <fullName evidence="3">Ryanodine receptor</fullName>
    </submittedName>
</protein>
<evidence type="ECO:0000259" key="2">
    <source>
        <dbReference type="Pfam" id="PF02026"/>
    </source>
</evidence>
<sequence>MPSGAVRRLTRLMRGISKTLSSCHARMSSGDQPADLLLETSSSCPPPPAITLDGDSSTTTSSFSPQPIETHNMVLPESVLGLQSRLSENLHEVWSQNKIDAGWSFGEQRDDTHKKHPCLTEFHLLTENAKSYDVILTMETLKTLAALGYEPRPVTPCQQPPLMDLPEVPYRQSNGYKPVPFDLSAVQLTREVEDLIDALAANLHEIWAKNRIDEGWKYGNSEDNSCKRSPNLVPYDKIDWTTKKANRDSVQTIVKSLLAFGSDLKTSGGPLKPPLSGAGHNSRLRTMSSNDSTSSTGDNDFLRP</sequence>
<dbReference type="PANTHER" id="PTHR46399:SF8">
    <property type="entry name" value="B30.2_SPRY DOMAIN-CONTAINING PROTEIN"/>
    <property type="match status" value="1"/>
</dbReference>
<name>A0A1W0WD38_HYPEX</name>
<organism evidence="3 4">
    <name type="scientific">Hypsibius exemplaris</name>
    <name type="common">Freshwater tardigrade</name>
    <dbReference type="NCBI Taxonomy" id="2072580"/>
    <lineage>
        <taxon>Eukaryota</taxon>
        <taxon>Metazoa</taxon>
        <taxon>Ecdysozoa</taxon>
        <taxon>Tardigrada</taxon>
        <taxon>Eutardigrada</taxon>
        <taxon>Parachela</taxon>
        <taxon>Hypsibioidea</taxon>
        <taxon>Hypsibiidae</taxon>
        <taxon>Hypsibius</taxon>
    </lineage>
</organism>
<dbReference type="EMBL" id="MTYJ01000129">
    <property type="protein sequence ID" value="OQV13146.1"/>
    <property type="molecule type" value="Genomic_DNA"/>
</dbReference>
<gene>
    <name evidence="3" type="ORF">BV898_12578</name>
</gene>
<dbReference type="InterPro" id="IPR003032">
    <property type="entry name" value="Ryanodine_rcpt"/>
</dbReference>
<dbReference type="PANTHER" id="PTHR46399">
    <property type="entry name" value="B30.2/SPRY DOMAIN-CONTAINING PROTEIN"/>
    <property type="match status" value="1"/>
</dbReference>
<proteinExistence type="predicted"/>
<feature type="domain" description="Ryanodine receptor Ryr" evidence="2">
    <location>
        <begin position="176"/>
        <end position="264"/>
    </location>
</feature>
<reference evidence="4" key="1">
    <citation type="submission" date="2017-01" db="EMBL/GenBank/DDBJ databases">
        <title>Comparative genomics of anhydrobiosis in the tardigrade Hypsibius dujardini.</title>
        <authorList>
            <person name="Yoshida Y."/>
            <person name="Koutsovoulos G."/>
            <person name="Laetsch D."/>
            <person name="Stevens L."/>
            <person name="Kumar S."/>
            <person name="Horikawa D."/>
            <person name="Ishino K."/>
            <person name="Komine S."/>
            <person name="Tomita M."/>
            <person name="Blaxter M."/>
            <person name="Arakawa K."/>
        </authorList>
    </citation>
    <scope>NUCLEOTIDE SEQUENCE [LARGE SCALE GENOMIC DNA]</scope>
    <source>
        <strain evidence="4">Z151</strain>
    </source>
</reference>
<dbReference type="GO" id="GO:0014808">
    <property type="term" value="P:release of sequestered calcium ion into cytosol by sarcoplasmic reticulum"/>
    <property type="evidence" value="ECO:0007669"/>
    <property type="project" value="TreeGrafter"/>
</dbReference>
<dbReference type="GO" id="GO:0005219">
    <property type="term" value="F:ryanodine-sensitive calcium-release channel activity"/>
    <property type="evidence" value="ECO:0007669"/>
    <property type="project" value="InterPro"/>
</dbReference>
<dbReference type="GO" id="GO:0042383">
    <property type="term" value="C:sarcolemma"/>
    <property type="evidence" value="ECO:0007669"/>
    <property type="project" value="TreeGrafter"/>
</dbReference>
<dbReference type="GO" id="GO:0030018">
    <property type="term" value="C:Z disc"/>
    <property type="evidence" value="ECO:0007669"/>
    <property type="project" value="TreeGrafter"/>
</dbReference>
<dbReference type="Proteomes" id="UP000192578">
    <property type="component" value="Unassembled WGS sequence"/>
</dbReference>
<dbReference type="GO" id="GO:0005790">
    <property type="term" value="C:smooth endoplasmic reticulum"/>
    <property type="evidence" value="ECO:0007669"/>
    <property type="project" value="TreeGrafter"/>
</dbReference>
<accession>A0A1W0WD38</accession>
<dbReference type="InterPro" id="IPR015925">
    <property type="entry name" value="Ryanodine_IP3_receptor"/>
</dbReference>
<comment type="caution">
    <text evidence="3">The sequence shown here is derived from an EMBL/GenBank/DDBJ whole genome shotgun (WGS) entry which is preliminary data.</text>
</comment>
<evidence type="ECO:0000313" key="4">
    <source>
        <dbReference type="Proteomes" id="UP000192578"/>
    </source>
</evidence>
<dbReference type="OrthoDB" id="258495at2759"/>
<feature type="domain" description="Ryanodine receptor Ryr" evidence="2">
    <location>
        <begin position="63"/>
        <end position="150"/>
    </location>
</feature>
<dbReference type="GO" id="GO:0033017">
    <property type="term" value="C:sarcoplasmic reticulum membrane"/>
    <property type="evidence" value="ECO:0007669"/>
    <property type="project" value="TreeGrafter"/>
</dbReference>
<dbReference type="GO" id="GO:0034704">
    <property type="term" value="C:calcium channel complex"/>
    <property type="evidence" value="ECO:0007669"/>
    <property type="project" value="TreeGrafter"/>
</dbReference>
<dbReference type="GO" id="GO:0006941">
    <property type="term" value="P:striated muscle contraction"/>
    <property type="evidence" value="ECO:0007669"/>
    <property type="project" value="TreeGrafter"/>
</dbReference>